<evidence type="ECO:0000256" key="2">
    <source>
        <dbReference type="ARBA" id="ARBA00023002"/>
    </source>
</evidence>
<dbReference type="PANTHER" id="PTHR30004">
    <property type="entry name" value="4-HYDROXYTHREONINE-4-PHOSPHATE DEHYDROGENASE"/>
    <property type="match status" value="1"/>
</dbReference>
<dbReference type="SUPFAM" id="SSF53659">
    <property type="entry name" value="Isocitrate/Isopropylmalate dehydrogenase-like"/>
    <property type="match status" value="1"/>
</dbReference>
<reference evidence="4" key="1">
    <citation type="submission" date="2020-10" db="EMBL/GenBank/DDBJ databases">
        <authorList>
            <person name="Gilroy R."/>
        </authorList>
    </citation>
    <scope>NUCLEOTIDE SEQUENCE</scope>
    <source>
        <strain evidence="4">11167</strain>
    </source>
</reference>
<name>A0A9D9EA84_9SPIR</name>
<organism evidence="4 5">
    <name type="scientific">Candidatus Aphodenecus pullistercoris</name>
    <dbReference type="NCBI Taxonomy" id="2840669"/>
    <lineage>
        <taxon>Bacteria</taxon>
        <taxon>Pseudomonadati</taxon>
        <taxon>Spirochaetota</taxon>
        <taxon>Spirochaetia</taxon>
        <taxon>Spirochaetales</taxon>
        <taxon>Candidatus Aphodenecus</taxon>
    </lineage>
</organism>
<keyword evidence="1" id="KW-0479">Metal-binding</keyword>
<evidence type="ECO:0000313" key="4">
    <source>
        <dbReference type="EMBL" id="MBO8443908.1"/>
    </source>
</evidence>
<keyword evidence="2" id="KW-0560">Oxidoreductase</keyword>
<evidence type="ECO:0000256" key="3">
    <source>
        <dbReference type="ARBA" id="ARBA00023027"/>
    </source>
</evidence>
<dbReference type="PANTHER" id="PTHR30004:SF6">
    <property type="entry name" value="D-THREONATE 4-PHOSPHATE DEHYDROGENASE"/>
    <property type="match status" value="1"/>
</dbReference>
<dbReference type="GO" id="GO:0046872">
    <property type="term" value="F:metal ion binding"/>
    <property type="evidence" value="ECO:0007669"/>
    <property type="project" value="UniProtKB-KW"/>
</dbReference>
<dbReference type="InterPro" id="IPR005255">
    <property type="entry name" value="PdxA_fam"/>
</dbReference>
<dbReference type="GO" id="GO:0016491">
    <property type="term" value="F:oxidoreductase activity"/>
    <property type="evidence" value="ECO:0007669"/>
    <property type="project" value="UniProtKB-KW"/>
</dbReference>
<dbReference type="Gene3D" id="3.40.718.10">
    <property type="entry name" value="Isopropylmalate Dehydrogenase"/>
    <property type="match status" value="1"/>
</dbReference>
<accession>A0A9D9EA84</accession>
<proteinExistence type="predicted"/>
<dbReference type="GO" id="GO:0051287">
    <property type="term" value="F:NAD binding"/>
    <property type="evidence" value="ECO:0007669"/>
    <property type="project" value="InterPro"/>
</dbReference>
<protein>
    <submittedName>
        <fullName evidence="4">4-hydroxythreonine-4-phosphate dehydrogenase PdxA</fullName>
    </submittedName>
</protein>
<dbReference type="EMBL" id="JADIMU010000064">
    <property type="protein sequence ID" value="MBO8443908.1"/>
    <property type="molecule type" value="Genomic_DNA"/>
</dbReference>
<dbReference type="Proteomes" id="UP000823633">
    <property type="component" value="Unassembled WGS sequence"/>
</dbReference>
<dbReference type="Pfam" id="PF04166">
    <property type="entry name" value="PdxA"/>
    <property type="match status" value="1"/>
</dbReference>
<keyword evidence="3" id="KW-0520">NAD</keyword>
<comment type="caution">
    <text evidence="4">The sequence shown here is derived from an EMBL/GenBank/DDBJ whole genome shotgun (WGS) entry which is preliminary data.</text>
</comment>
<dbReference type="AlphaFoldDB" id="A0A9D9EA84"/>
<evidence type="ECO:0000313" key="5">
    <source>
        <dbReference type="Proteomes" id="UP000823633"/>
    </source>
</evidence>
<gene>
    <name evidence="4" type="ORF">IAC42_09180</name>
</gene>
<evidence type="ECO:0000256" key="1">
    <source>
        <dbReference type="ARBA" id="ARBA00022723"/>
    </source>
</evidence>
<sequence>MKRYLALPMGEASGIGPEIIIRALTSGKDNWYGPVIVVGDRALFRRTSLDLHLPLPFTSYVTNDEELGSEMVAGEDLIFYDIPCIDLESFSYASPSANTGRAVYETTLKAVSLIQNSYASALVTVPLDARALSAAGIETNRYESLVSRLVGSVRSMGMLDAGGVKIFSHSHYIPLRQALDLVTPEAILDTIIRVDSLTQEQQVFNLDKPLAIASVNPHYSDSLGWDREEREVLIPSVEKARSIGIDIVGPVSGDVLMHRAARGDYRAVIALFYDQAHIAAMSLDYDRTVTIDWGWPFLAVRVDRSARMEQAGRGVARAETLIQALSVARDYITKGVVS</sequence>
<reference evidence="4" key="2">
    <citation type="journal article" date="2021" name="PeerJ">
        <title>Extensive microbial diversity within the chicken gut microbiome revealed by metagenomics and culture.</title>
        <authorList>
            <person name="Gilroy R."/>
            <person name="Ravi A."/>
            <person name="Getino M."/>
            <person name="Pursley I."/>
            <person name="Horton D.L."/>
            <person name="Alikhan N.F."/>
            <person name="Baker D."/>
            <person name="Gharbi K."/>
            <person name="Hall N."/>
            <person name="Watson M."/>
            <person name="Adriaenssens E.M."/>
            <person name="Foster-Nyarko E."/>
            <person name="Jarju S."/>
            <person name="Secka A."/>
            <person name="Antonio M."/>
            <person name="Oren A."/>
            <person name="Chaudhuri R.R."/>
            <person name="La Ragione R."/>
            <person name="Hildebrand F."/>
            <person name="Pallen M.J."/>
        </authorList>
    </citation>
    <scope>NUCLEOTIDE SEQUENCE</scope>
    <source>
        <strain evidence="4">11167</strain>
    </source>
</reference>